<accession>A0A557SUI4</accession>
<dbReference type="AlphaFoldDB" id="A0A557SUI4"/>
<proteinExistence type="predicted"/>
<reference evidence="1 2" key="1">
    <citation type="journal article" date="2019" name="Front. Microbiol.">
        <title>Ammonia Oxidation by the Arctic Terrestrial Thaumarchaeote Candidatus Nitrosocosmicus arcticus Is Stimulated by Increasing Temperatures.</title>
        <authorList>
            <person name="Alves R.J.E."/>
            <person name="Kerou M."/>
            <person name="Zappe A."/>
            <person name="Bittner R."/>
            <person name="Abby S.S."/>
            <person name="Schmidt H.A."/>
            <person name="Pfeifer K."/>
            <person name="Schleper C."/>
        </authorList>
    </citation>
    <scope>NUCLEOTIDE SEQUENCE [LARGE SCALE GENOMIC DNA]</scope>
    <source>
        <strain evidence="1 2">Kfb</strain>
    </source>
</reference>
<evidence type="ECO:0000313" key="1">
    <source>
        <dbReference type="EMBL" id="TVP40261.1"/>
    </source>
</evidence>
<gene>
    <name evidence="1" type="ORF">NARC_90168</name>
</gene>
<dbReference type="EMBL" id="VOAH01000009">
    <property type="protein sequence ID" value="TVP40261.1"/>
    <property type="molecule type" value="Genomic_DNA"/>
</dbReference>
<protein>
    <submittedName>
        <fullName evidence="1">Uncharacterized protein</fullName>
    </submittedName>
</protein>
<dbReference type="Proteomes" id="UP000315289">
    <property type="component" value="Unassembled WGS sequence"/>
</dbReference>
<sequence>MKYLWINSVLFSVLMITVSSITGIPLQTNKVYSQAVDLIEINSGNQTLDSGLPQFYDCIDEKVDSSKGVEEDTYFEKEPTKHEVKSCYNEVLLGSAQSNDGADANENIEFGGE</sequence>
<comment type="caution">
    <text evidence="1">The sequence shown here is derived from an EMBL/GenBank/DDBJ whole genome shotgun (WGS) entry which is preliminary data.</text>
</comment>
<name>A0A557SUI4_9ARCH</name>
<evidence type="ECO:0000313" key="2">
    <source>
        <dbReference type="Proteomes" id="UP000315289"/>
    </source>
</evidence>
<organism evidence="1 2">
    <name type="scientific">Candidatus Nitrosocosmicus arcticus</name>
    <dbReference type="NCBI Taxonomy" id="2035267"/>
    <lineage>
        <taxon>Archaea</taxon>
        <taxon>Nitrososphaerota</taxon>
        <taxon>Nitrososphaeria</taxon>
        <taxon>Nitrososphaerales</taxon>
        <taxon>Nitrososphaeraceae</taxon>
        <taxon>Candidatus Nitrosocosmicus</taxon>
    </lineage>
</organism>
<keyword evidence="2" id="KW-1185">Reference proteome</keyword>